<dbReference type="AlphaFoldDB" id="A0A1J5S1N1"/>
<protein>
    <submittedName>
        <fullName evidence="2">Peptidase propeptide and YPEB domain protein</fullName>
    </submittedName>
</protein>
<dbReference type="Gene3D" id="3.10.450.40">
    <property type="match status" value="1"/>
</dbReference>
<reference evidence="2" key="1">
    <citation type="submission" date="2016-10" db="EMBL/GenBank/DDBJ databases">
        <title>Sequence of Gallionella enrichment culture.</title>
        <authorList>
            <person name="Poehlein A."/>
            <person name="Muehling M."/>
            <person name="Daniel R."/>
        </authorList>
    </citation>
    <scope>NUCLEOTIDE SEQUENCE</scope>
</reference>
<gene>
    <name evidence="2" type="ORF">GALL_223510</name>
</gene>
<dbReference type="Pfam" id="PF03413">
    <property type="entry name" value="PepSY"/>
    <property type="match status" value="1"/>
</dbReference>
<dbReference type="InterPro" id="IPR025711">
    <property type="entry name" value="PepSY"/>
</dbReference>
<evidence type="ECO:0000259" key="1">
    <source>
        <dbReference type="Pfam" id="PF03413"/>
    </source>
</evidence>
<dbReference type="EMBL" id="MLJW01000162">
    <property type="protein sequence ID" value="OIQ95675.1"/>
    <property type="molecule type" value="Genomic_DNA"/>
</dbReference>
<sequence>MILSRLHRSLSIALVAAVAAAAPLSAADAPDRDAPPRHASIHVDGKVPRANLPALAKISFAEALDIAARAQPGRVIKGELEVEGGVLMYSFDVVTRDRTVKEVEIDAGTGTVLDVDSD</sequence>
<name>A0A1J5S1N1_9ZZZZ</name>
<comment type="caution">
    <text evidence="2">The sequence shown here is derived from an EMBL/GenBank/DDBJ whole genome shotgun (WGS) entry which is preliminary data.</text>
</comment>
<evidence type="ECO:0000313" key="2">
    <source>
        <dbReference type="EMBL" id="OIQ95675.1"/>
    </source>
</evidence>
<feature type="domain" description="PepSY" evidence="1">
    <location>
        <begin position="57"/>
        <end position="115"/>
    </location>
</feature>
<organism evidence="2">
    <name type="scientific">mine drainage metagenome</name>
    <dbReference type="NCBI Taxonomy" id="410659"/>
    <lineage>
        <taxon>unclassified sequences</taxon>
        <taxon>metagenomes</taxon>
        <taxon>ecological metagenomes</taxon>
    </lineage>
</organism>
<accession>A0A1J5S1N1</accession>
<proteinExistence type="predicted"/>